<feature type="transmembrane region" description="Helical" evidence="6">
    <location>
        <begin position="199"/>
        <end position="219"/>
    </location>
</feature>
<reference evidence="9 10" key="1">
    <citation type="submission" date="2021-05" db="EMBL/GenBank/DDBJ databases">
        <title>Comparative genomic studies on the polysaccharide-degrading batcterial strains of the Flammeovirga genus.</title>
        <authorList>
            <person name="Zewei F."/>
            <person name="Zheng Z."/>
            <person name="Yu L."/>
            <person name="Ruyue G."/>
            <person name="Yanhong M."/>
            <person name="Yuanyuan C."/>
            <person name="Jingyan G."/>
            <person name="Wenjun H."/>
        </authorList>
    </citation>
    <scope>NUCLEOTIDE SEQUENCE [LARGE SCALE GENOMIC DNA]</scope>
    <source>
        <strain evidence="9 10">YS10</strain>
    </source>
</reference>
<dbReference type="SMART" id="SM00387">
    <property type="entry name" value="HATPase_c"/>
    <property type="match status" value="1"/>
</dbReference>
<dbReference type="PANTHER" id="PTHR24421">
    <property type="entry name" value="NITRATE/NITRITE SENSOR PROTEIN NARX-RELATED"/>
    <property type="match status" value="1"/>
</dbReference>
<proteinExistence type="predicted"/>
<feature type="transmembrane region" description="Helical" evidence="6">
    <location>
        <begin position="355"/>
        <end position="377"/>
    </location>
</feature>
<dbReference type="PROSITE" id="PS50109">
    <property type="entry name" value="HIS_KIN"/>
    <property type="match status" value="1"/>
</dbReference>
<name>A0ABX8GQ30_9BACT</name>
<dbReference type="EC" id="2.7.13.3" evidence="2"/>
<dbReference type="RefSeq" id="WP_144073139.1">
    <property type="nucleotide sequence ID" value="NZ_CP076128.1"/>
</dbReference>
<gene>
    <name evidence="9" type="ORF">KM029_09895</name>
</gene>
<evidence type="ECO:0000256" key="5">
    <source>
        <dbReference type="ARBA" id="ARBA00023012"/>
    </source>
</evidence>
<keyword evidence="3" id="KW-0808">Transferase</keyword>
<feature type="transmembrane region" description="Helical" evidence="6">
    <location>
        <begin position="291"/>
        <end position="312"/>
    </location>
</feature>
<evidence type="ECO:0000256" key="7">
    <source>
        <dbReference type="SAM" id="SignalP"/>
    </source>
</evidence>
<keyword evidence="6" id="KW-0812">Transmembrane</keyword>
<dbReference type="InterPro" id="IPR036890">
    <property type="entry name" value="HATPase_C_sf"/>
</dbReference>
<keyword evidence="5" id="KW-0902">Two-component regulatory system</keyword>
<evidence type="ECO:0000256" key="2">
    <source>
        <dbReference type="ARBA" id="ARBA00012438"/>
    </source>
</evidence>
<keyword evidence="4" id="KW-0418">Kinase</keyword>
<dbReference type="EMBL" id="CP076128">
    <property type="protein sequence ID" value="QWG05695.1"/>
    <property type="molecule type" value="Genomic_DNA"/>
</dbReference>
<evidence type="ECO:0000256" key="6">
    <source>
        <dbReference type="SAM" id="Phobius"/>
    </source>
</evidence>
<evidence type="ECO:0000256" key="4">
    <source>
        <dbReference type="ARBA" id="ARBA00022777"/>
    </source>
</evidence>
<dbReference type="SUPFAM" id="SSF55874">
    <property type="entry name" value="ATPase domain of HSP90 chaperone/DNA topoisomerase II/histidine kinase"/>
    <property type="match status" value="1"/>
</dbReference>
<organism evidence="9 10">
    <name type="scientific">Flammeovirga kamogawensis</name>
    <dbReference type="NCBI Taxonomy" id="373891"/>
    <lineage>
        <taxon>Bacteria</taxon>
        <taxon>Pseudomonadati</taxon>
        <taxon>Bacteroidota</taxon>
        <taxon>Cytophagia</taxon>
        <taxon>Cytophagales</taxon>
        <taxon>Flammeovirgaceae</taxon>
        <taxon>Flammeovirga</taxon>
    </lineage>
</organism>
<feature type="transmembrane region" description="Helical" evidence="6">
    <location>
        <begin position="267"/>
        <end position="285"/>
    </location>
</feature>
<dbReference type="InterPro" id="IPR005467">
    <property type="entry name" value="His_kinase_dom"/>
</dbReference>
<evidence type="ECO:0000313" key="9">
    <source>
        <dbReference type="EMBL" id="QWG05695.1"/>
    </source>
</evidence>
<dbReference type="InterPro" id="IPR003594">
    <property type="entry name" value="HATPase_dom"/>
</dbReference>
<dbReference type="CDD" id="cd16917">
    <property type="entry name" value="HATPase_UhpB-NarQ-NarX-like"/>
    <property type="match status" value="1"/>
</dbReference>
<accession>A0ABX8GQ30</accession>
<evidence type="ECO:0000313" key="10">
    <source>
        <dbReference type="Proteomes" id="UP000682802"/>
    </source>
</evidence>
<dbReference type="InterPro" id="IPR050482">
    <property type="entry name" value="Sensor_HK_TwoCompSys"/>
</dbReference>
<keyword evidence="10" id="KW-1185">Reference proteome</keyword>
<feature type="transmembrane region" description="Helical" evidence="6">
    <location>
        <begin position="324"/>
        <end position="343"/>
    </location>
</feature>
<feature type="domain" description="Histidine kinase" evidence="8">
    <location>
        <begin position="498"/>
        <end position="587"/>
    </location>
</feature>
<feature type="chain" id="PRO_5045384179" description="histidine kinase" evidence="7">
    <location>
        <begin position="18"/>
        <end position="590"/>
    </location>
</feature>
<evidence type="ECO:0000256" key="3">
    <source>
        <dbReference type="ARBA" id="ARBA00022679"/>
    </source>
</evidence>
<comment type="catalytic activity">
    <reaction evidence="1">
        <text>ATP + protein L-histidine = ADP + protein N-phospho-L-histidine.</text>
        <dbReference type="EC" id="2.7.13.3"/>
    </reaction>
</comment>
<feature type="signal peptide" evidence="7">
    <location>
        <begin position="1"/>
        <end position="17"/>
    </location>
</feature>
<protein>
    <recommendedName>
        <fullName evidence="2">histidine kinase</fullName>
        <ecNumber evidence="2">2.7.13.3</ecNumber>
    </recommendedName>
</protein>
<dbReference type="Proteomes" id="UP000682802">
    <property type="component" value="Chromosome 1"/>
</dbReference>
<feature type="transmembrane region" description="Helical" evidence="6">
    <location>
        <begin position="172"/>
        <end position="192"/>
    </location>
</feature>
<evidence type="ECO:0000256" key="1">
    <source>
        <dbReference type="ARBA" id="ARBA00000085"/>
    </source>
</evidence>
<keyword evidence="6" id="KW-1133">Transmembrane helix</keyword>
<dbReference type="PANTHER" id="PTHR24421:SF10">
    <property type="entry name" value="NITRATE_NITRITE SENSOR PROTEIN NARQ"/>
    <property type="match status" value="1"/>
</dbReference>
<dbReference type="Gene3D" id="3.30.565.10">
    <property type="entry name" value="Histidine kinase-like ATPase, C-terminal domain"/>
    <property type="match status" value="1"/>
</dbReference>
<dbReference type="Pfam" id="PF02518">
    <property type="entry name" value="HATPase_c"/>
    <property type="match status" value="1"/>
</dbReference>
<feature type="transmembrane region" description="Helical" evidence="6">
    <location>
        <begin position="231"/>
        <end position="255"/>
    </location>
</feature>
<keyword evidence="6" id="KW-0472">Membrane</keyword>
<sequence length="590" mass="67522">MKLSLLIILLPFSLCWGQPSFDISSSELIDDFVEVTSSTTTNVYLHPNSFTWNKLPFDKYTVVPFSTAKWYRFTLTSSLEQEKVLAFSYKMTPSLDVYIFSSVTQNWSVVHMGTVVADNHRARGIPLKFIKGEVKEIYYRVYGYGTLTSSNPEILSSEVVAAKNKVNANLGLIMRTVFVVFILIGSVLFYSLKDKMYSNFVIALLGAFLFIEVESGSLLGLFSLNGLDISYFFKIVAAHALVVSFFYFLRDLLFLEDRKQKGNVGKYFNVVFIAIEIIYLLFSQYPMVVSLTYTIAILLILIFIIVASYKIINKERILNFDLSTFFYFLIVSFFLLFVVTPYFGVLSQNYFSAFYLYSDGIISSVVMVCMVLLKVYTVNTENKRLTKLEEKFQKEYLKAILDSQEAERNAIGKEIQKKITNDLNLLDTKLKQTTLAHSEVLQETLDELKLMTYSLKKMNFKEENWIIQVNQLTSRFSTTVMKFDFTTNTDSLPLKYDDLENLYSIIQELFVNAVKHSFAKQVHLEIKLSEENVLLTYRDNGKGLSEKNNKSGIGLLNIQQRVTALTGEMTINSSSGLYVEINIPVTNNLL</sequence>
<keyword evidence="7" id="KW-0732">Signal</keyword>
<evidence type="ECO:0000259" key="8">
    <source>
        <dbReference type="PROSITE" id="PS50109"/>
    </source>
</evidence>